<dbReference type="PANTHER" id="PTHR28065">
    <property type="entry name" value="FREQUENIN"/>
    <property type="match status" value="1"/>
</dbReference>
<dbReference type="AlphaFoldDB" id="A0A135LGI8"/>
<proteinExistence type="predicted"/>
<dbReference type="Proteomes" id="UP000070168">
    <property type="component" value="Unassembled WGS sequence"/>
</dbReference>
<sequence length="394" mass="42869">MMAGRDSSVREAKVFIKEVVRNDWDFEAGVPSPSSADGTLCHNREVTEWRVREFDTPTSELEPQSSDSEAEYGQSATVTSTPGDAGVERRRKRRQQMDDEMAWNEGLRVWMARRDAWCGAKTRRQIRAEEAKRALAGAHSDSTDQSDGVGLGENNATSSGQGNEGIGASDLAARTETSLAVADREKSEELQHRVDLTSGQQEDQEEGLSTAPEEGAKRKASSETNITVPDQKFAAVVPTQPTLPAVEDQTEEEKEEEELDEPLCPVAPPFISNDNPVRATINPAIYPSIYTKVVVQGMTPTVPVNLAHLTKAMVQGWKADGQWPPKPAVTSIVLADDASVPKKNADRSPEEAPQGRRKNSITNAVKKVFHFGSHPFHRRASQDTGNGGATGPTS</sequence>
<evidence type="ECO:0000259" key="2">
    <source>
        <dbReference type="Pfam" id="PF13259"/>
    </source>
</evidence>
<protein>
    <recommendedName>
        <fullName evidence="2">Gag1-like clamp domain-containing protein</fullName>
    </recommendedName>
</protein>
<gene>
    <name evidence="3" type="ORF">PGRI_019180</name>
</gene>
<evidence type="ECO:0000313" key="3">
    <source>
        <dbReference type="EMBL" id="KXG48048.1"/>
    </source>
</evidence>
<feature type="region of interest" description="Disordered" evidence="1">
    <location>
        <begin position="131"/>
        <end position="267"/>
    </location>
</feature>
<dbReference type="RefSeq" id="XP_040646584.1">
    <property type="nucleotide sequence ID" value="XM_040789631.1"/>
</dbReference>
<feature type="compositionally biased region" description="Basic and acidic residues" evidence="1">
    <location>
        <begin position="182"/>
        <end position="195"/>
    </location>
</feature>
<dbReference type="PANTHER" id="PTHR28065:SF1">
    <property type="entry name" value="DUF4050 DOMAIN-CONTAINING PROTEIN"/>
    <property type="match status" value="1"/>
</dbReference>
<feature type="region of interest" description="Disordered" evidence="1">
    <location>
        <begin position="336"/>
        <end position="394"/>
    </location>
</feature>
<feature type="compositionally biased region" description="Polar residues" evidence="1">
    <location>
        <begin position="56"/>
        <end position="67"/>
    </location>
</feature>
<evidence type="ECO:0000313" key="4">
    <source>
        <dbReference type="Proteomes" id="UP000070168"/>
    </source>
</evidence>
<dbReference type="InterPro" id="IPR053274">
    <property type="entry name" value="Fluconazole_resistance"/>
</dbReference>
<dbReference type="GeneID" id="63704931"/>
<feature type="compositionally biased region" description="Gly residues" evidence="1">
    <location>
        <begin position="385"/>
        <end position="394"/>
    </location>
</feature>
<accession>A0A135LGI8</accession>
<feature type="domain" description="Gag1-like clamp" evidence="2">
    <location>
        <begin position="83"/>
        <end position="324"/>
    </location>
</feature>
<evidence type="ECO:0000256" key="1">
    <source>
        <dbReference type="SAM" id="MobiDB-lite"/>
    </source>
</evidence>
<reference evidence="3 4" key="1">
    <citation type="journal article" date="2016" name="BMC Genomics">
        <title>Genome sequencing and secondary metabolism of the postharvest pathogen Penicillium griseofulvum.</title>
        <authorList>
            <person name="Banani H."/>
            <person name="Marcet-Houben M."/>
            <person name="Ballester A.R."/>
            <person name="Abbruscato P."/>
            <person name="Gonzalez-Candelas L."/>
            <person name="Gabaldon T."/>
            <person name="Spadaro D."/>
        </authorList>
    </citation>
    <scope>NUCLEOTIDE SEQUENCE [LARGE SCALE GENOMIC DNA]</scope>
    <source>
        <strain evidence="3 4">PG3</strain>
    </source>
</reference>
<feature type="compositionally biased region" description="Acidic residues" evidence="1">
    <location>
        <begin position="248"/>
        <end position="261"/>
    </location>
</feature>
<dbReference type="EMBL" id="LHQR01000065">
    <property type="protein sequence ID" value="KXG48048.1"/>
    <property type="molecule type" value="Genomic_DNA"/>
</dbReference>
<feature type="region of interest" description="Disordered" evidence="1">
    <location>
        <begin position="51"/>
        <end position="100"/>
    </location>
</feature>
<dbReference type="STRING" id="5078.A0A135LGI8"/>
<keyword evidence="4" id="KW-1185">Reference proteome</keyword>
<organism evidence="3 4">
    <name type="scientific">Penicillium patulum</name>
    <name type="common">Penicillium griseofulvum</name>
    <dbReference type="NCBI Taxonomy" id="5078"/>
    <lineage>
        <taxon>Eukaryota</taxon>
        <taxon>Fungi</taxon>
        <taxon>Dikarya</taxon>
        <taxon>Ascomycota</taxon>
        <taxon>Pezizomycotina</taxon>
        <taxon>Eurotiomycetes</taxon>
        <taxon>Eurotiomycetidae</taxon>
        <taxon>Eurotiales</taxon>
        <taxon>Aspergillaceae</taxon>
        <taxon>Penicillium</taxon>
    </lineage>
</organism>
<comment type="caution">
    <text evidence="3">The sequence shown here is derived from an EMBL/GenBank/DDBJ whole genome shotgun (WGS) entry which is preliminary data.</text>
</comment>
<dbReference type="InterPro" id="IPR025124">
    <property type="entry name" value="Gag1-like_clamp"/>
</dbReference>
<dbReference type="OrthoDB" id="5422958at2759"/>
<feature type="compositionally biased region" description="Basic and acidic residues" evidence="1">
    <location>
        <begin position="339"/>
        <end position="354"/>
    </location>
</feature>
<dbReference type="OMA" id="WKSDGQW"/>
<name>A0A135LGI8_PENPA</name>
<dbReference type="Pfam" id="PF13259">
    <property type="entry name" value="clamp_Gag1-like"/>
    <property type="match status" value="1"/>
</dbReference>